<keyword evidence="1" id="KW-0812">Transmembrane</keyword>
<accession>A0A915J3D8</accession>
<evidence type="ECO:0000256" key="1">
    <source>
        <dbReference type="SAM" id="Phobius"/>
    </source>
</evidence>
<proteinExistence type="predicted"/>
<keyword evidence="1" id="KW-0472">Membrane</keyword>
<dbReference type="PANTHER" id="PTHR21523:SF37">
    <property type="entry name" value="MLT-TEN (MLT-10) RELATED"/>
    <property type="match status" value="1"/>
</dbReference>
<protein>
    <submittedName>
        <fullName evidence="3">Uncharacterized protein</fullName>
    </submittedName>
</protein>
<sequence length="513" mass="57740">MIKYTIRLLLVFPSSSSNPESADVEEKNLVKFLTLLANDQMKTKSDRVKFKFHRCIRNVGFSSHLYARCLTKLMYSKNVKKKKSQANNKDENLAYDVSLMEKWNSGKLRIKKQNFSLLNPNVVNTKSTNFKKTTKNQNDLIDIVENLVDLHYKPMEDSKDRANQIVNHVSDFFQFVSKTYRKSTLAMSMSRDDSRNEALKILSPRFLTMDNQDNATVNLLSPEFFSLYDTKNHPNNILPIAAILEKLDLDEKNAWRQFIAEVATTVKRDLTLKTWNRSVDLLYKEYGLDDEMVRQKVRSFFDTLNIFQLNDLNNDGFASMNARQLRMLDDSYAAYKYRKIDDPLMQRGLREAVANLARSGRGGRRQKRALAKGCVLKSTMGAAVVFTHFLVSYVVLCPATLGIFILGSFLLTPYVLSPFLLFPFILAPFALTPVVLTPFALSPVILAPAVLSPFVLSPFILSPFILSPIALTPIILSPSALSPLILCPGVLSPGILSPGILNAAILSPCALCG</sequence>
<keyword evidence="1" id="KW-1133">Transmembrane helix</keyword>
<organism evidence="2 3">
    <name type="scientific">Romanomermis culicivorax</name>
    <name type="common">Nematode worm</name>
    <dbReference type="NCBI Taxonomy" id="13658"/>
    <lineage>
        <taxon>Eukaryota</taxon>
        <taxon>Metazoa</taxon>
        <taxon>Ecdysozoa</taxon>
        <taxon>Nematoda</taxon>
        <taxon>Enoplea</taxon>
        <taxon>Dorylaimia</taxon>
        <taxon>Mermithida</taxon>
        <taxon>Mermithoidea</taxon>
        <taxon>Mermithidae</taxon>
        <taxon>Romanomermis</taxon>
    </lineage>
</organism>
<dbReference type="Proteomes" id="UP000887565">
    <property type="component" value="Unplaced"/>
</dbReference>
<dbReference type="WBParaSite" id="nRc.2.0.1.t20639-RA">
    <property type="protein sequence ID" value="nRc.2.0.1.t20639-RA"/>
    <property type="gene ID" value="nRc.2.0.1.g20639"/>
</dbReference>
<feature type="transmembrane region" description="Helical" evidence="1">
    <location>
        <begin position="456"/>
        <end position="476"/>
    </location>
</feature>
<dbReference type="Pfam" id="PF04870">
    <property type="entry name" value="Moulting_cycle"/>
    <property type="match status" value="1"/>
</dbReference>
<name>A0A915J3D8_ROMCU</name>
<dbReference type="AlphaFoldDB" id="A0A915J3D8"/>
<keyword evidence="2" id="KW-1185">Reference proteome</keyword>
<dbReference type="InterPro" id="IPR006954">
    <property type="entry name" value="Mlt-10-like"/>
</dbReference>
<feature type="transmembrane region" description="Helical" evidence="1">
    <location>
        <begin position="429"/>
        <end position="450"/>
    </location>
</feature>
<reference evidence="3" key="1">
    <citation type="submission" date="2022-11" db="UniProtKB">
        <authorList>
            <consortium name="WormBaseParasite"/>
        </authorList>
    </citation>
    <scope>IDENTIFICATION</scope>
</reference>
<dbReference type="PANTHER" id="PTHR21523">
    <property type="match status" value="1"/>
</dbReference>
<evidence type="ECO:0000313" key="3">
    <source>
        <dbReference type="WBParaSite" id="nRc.2.0.1.t20639-RA"/>
    </source>
</evidence>
<evidence type="ECO:0000313" key="2">
    <source>
        <dbReference type="Proteomes" id="UP000887565"/>
    </source>
</evidence>